<dbReference type="GO" id="GO:0004364">
    <property type="term" value="F:glutathione transferase activity"/>
    <property type="evidence" value="ECO:0007669"/>
    <property type="project" value="UniProtKB-UniRule"/>
</dbReference>
<feature type="domain" description="DSBA-like thioredoxin" evidence="6">
    <location>
        <begin position="7"/>
        <end position="209"/>
    </location>
</feature>
<evidence type="ECO:0000256" key="2">
    <source>
        <dbReference type="ARBA" id="ARBA00022679"/>
    </source>
</evidence>
<keyword evidence="8" id="KW-1185">Reference proteome</keyword>
<evidence type="ECO:0000256" key="5">
    <source>
        <dbReference type="PIRSR" id="PIRSR006386-1"/>
    </source>
</evidence>
<protein>
    <recommendedName>
        <fullName evidence="4">Glutathione S-transferase kappa</fullName>
        <ecNumber evidence="4">2.5.1.18</ecNumber>
    </recommendedName>
</protein>
<feature type="active site" description="Nucleophile" evidence="5">
    <location>
        <position position="16"/>
    </location>
</feature>
<dbReference type="PANTHER" id="PTHR42943:SF2">
    <property type="entry name" value="GLUTATHIONE S-TRANSFERASE KAPPA 1"/>
    <property type="match status" value="1"/>
</dbReference>
<organism evidence="7 8">
    <name type="scientific">Culter alburnus</name>
    <name type="common">Topmouth culter</name>
    <dbReference type="NCBI Taxonomy" id="194366"/>
    <lineage>
        <taxon>Eukaryota</taxon>
        <taxon>Metazoa</taxon>
        <taxon>Chordata</taxon>
        <taxon>Craniata</taxon>
        <taxon>Vertebrata</taxon>
        <taxon>Euteleostomi</taxon>
        <taxon>Actinopterygii</taxon>
        <taxon>Neopterygii</taxon>
        <taxon>Teleostei</taxon>
        <taxon>Ostariophysi</taxon>
        <taxon>Cypriniformes</taxon>
        <taxon>Xenocyprididae</taxon>
        <taxon>Xenocypridinae</taxon>
        <taxon>Culter</taxon>
    </lineage>
</organism>
<dbReference type="GO" id="GO:0004602">
    <property type="term" value="F:glutathione peroxidase activity"/>
    <property type="evidence" value="ECO:0007669"/>
    <property type="project" value="TreeGrafter"/>
</dbReference>
<gene>
    <name evidence="7" type="ORF">ABG768_008813</name>
</gene>
<dbReference type="AlphaFoldDB" id="A0AAW1ZJ86"/>
<dbReference type="GO" id="GO:0006749">
    <property type="term" value="P:glutathione metabolic process"/>
    <property type="evidence" value="ECO:0007669"/>
    <property type="project" value="TreeGrafter"/>
</dbReference>
<dbReference type="PIRSF" id="PIRSF006386">
    <property type="entry name" value="HCCAis_GSTk"/>
    <property type="match status" value="1"/>
</dbReference>
<dbReference type="SUPFAM" id="SSF52833">
    <property type="entry name" value="Thioredoxin-like"/>
    <property type="match status" value="1"/>
</dbReference>
<evidence type="ECO:0000256" key="4">
    <source>
        <dbReference type="PIRNR" id="PIRNR006386"/>
    </source>
</evidence>
<dbReference type="PANTHER" id="PTHR42943">
    <property type="entry name" value="GLUTATHIONE S-TRANSFERASE KAPPA"/>
    <property type="match status" value="1"/>
</dbReference>
<reference evidence="7 8" key="1">
    <citation type="submission" date="2024-05" db="EMBL/GenBank/DDBJ databases">
        <title>A high-quality chromosomal-level genome assembly of Topmouth culter (Culter alburnus).</title>
        <authorList>
            <person name="Zhao H."/>
        </authorList>
    </citation>
    <scope>NUCLEOTIDE SEQUENCE [LARGE SCALE GENOMIC DNA]</scope>
    <source>
        <strain evidence="7">CATC2023</strain>
        <tissue evidence="7">Muscle</tissue>
    </source>
</reference>
<dbReference type="EC" id="2.5.1.18" evidence="4"/>
<proteinExistence type="inferred from homology"/>
<comment type="caution">
    <text evidence="7">The sequence shown here is derived from an EMBL/GenBank/DDBJ whole genome shotgun (WGS) entry which is preliminary data.</text>
</comment>
<evidence type="ECO:0000256" key="3">
    <source>
        <dbReference type="ARBA" id="ARBA00047960"/>
    </source>
</evidence>
<evidence type="ECO:0000259" key="6">
    <source>
        <dbReference type="Pfam" id="PF01323"/>
    </source>
</evidence>
<comment type="similarity">
    <text evidence="1 4">Belongs to the GST superfamily. Kappa family.</text>
</comment>
<sequence length="225" mass="25654">MFSSGKVVELFYDVASPYSWLAFEVLFRYRNVWNIDIELKPAYIRGVLHGSGNRAPGLIPNKIMYMASDLKLLSEYFGVPMFQPSNIYEKDSLNAMRFVTAVAEKDKKGDVLVERVSRELFKRMWYTHQDIMQPASFTEVGLKAGLSASEVEKILTLAKSQPIKDKLKSVTQEALENKCFGLPFIVCHVNGKAEVFFGSDRFELMAYFIGEKWMGPYPTKPTTTM</sequence>
<dbReference type="FunFam" id="3.40.30.10:FF:000096">
    <property type="entry name" value="Glutathione S-transferase kappa"/>
    <property type="match status" value="1"/>
</dbReference>
<dbReference type="Gene3D" id="3.40.30.10">
    <property type="entry name" value="Glutaredoxin"/>
    <property type="match status" value="1"/>
</dbReference>
<dbReference type="Proteomes" id="UP001479290">
    <property type="component" value="Unassembled WGS sequence"/>
</dbReference>
<name>A0AAW1ZJ86_CULAL</name>
<accession>A0AAW1ZJ86</accession>
<dbReference type="Pfam" id="PF01323">
    <property type="entry name" value="DSBA"/>
    <property type="match status" value="1"/>
</dbReference>
<comment type="catalytic activity">
    <reaction evidence="3 4">
        <text>RX + glutathione = an S-substituted glutathione + a halide anion + H(+)</text>
        <dbReference type="Rhea" id="RHEA:16437"/>
        <dbReference type="ChEBI" id="CHEBI:15378"/>
        <dbReference type="ChEBI" id="CHEBI:16042"/>
        <dbReference type="ChEBI" id="CHEBI:17792"/>
        <dbReference type="ChEBI" id="CHEBI:57925"/>
        <dbReference type="ChEBI" id="CHEBI:90779"/>
        <dbReference type="EC" id="2.5.1.18"/>
    </reaction>
</comment>
<keyword evidence="2 4" id="KW-0808">Transferase</keyword>
<dbReference type="InterPro" id="IPR036249">
    <property type="entry name" value="Thioredoxin-like_sf"/>
</dbReference>
<evidence type="ECO:0000256" key="1">
    <source>
        <dbReference type="ARBA" id="ARBA00006494"/>
    </source>
</evidence>
<evidence type="ECO:0000313" key="8">
    <source>
        <dbReference type="Proteomes" id="UP001479290"/>
    </source>
</evidence>
<dbReference type="GO" id="GO:0005739">
    <property type="term" value="C:mitochondrion"/>
    <property type="evidence" value="ECO:0007669"/>
    <property type="project" value="TreeGrafter"/>
</dbReference>
<evidence type="ECO:0000313" key="7">
    <source>
        <dbReference type="EMBL" id="KAK9960987.1"/>
    </source>
</evidence>
<dbReference type="InterPro" id="IPR014440">
    <property type="entry name" value="HCCAis_GSTk"/>
</dbReference>
<dbReference type="GO" id="GO:0005777">
    <property type="term" value="C:peroxisome"/>
    <property type="evidence" value="ECO:0007669"/>
    <property type="project" value="TreeGrafter"/>
</dbReference>
<dbReference type="InterPro" id="IPR001853">
    <property type="entry name" value="DSBA-like_thioredoxin_dom"/>
</dbReference>
<dbReference type="EMBL" id="JAWDJR010000016">
    <property type="protein sequence ID" value="KAK9960987.1"/>
    <property type="molecule type" value="Genomic_DNA"/>
</dbReference>
<dbReference type="InterPro" id="IPR051924">
    <property type="entry name" value="GST_Kappa/NadH"/>
</dbReference>